<proteinExistence type="predicted"/>
<dbReference type="AlphaFoldDB" id="A0A2H0CVV9"/>
<dbReference type="Proteomes" id="UP000230638">
    <property type="component" value="Unassembled WGS sequence"/>
</dbReference>
<dbReference type="InterPro" id="IPR011604">
    <property type="entry name" value="PDDEXK-like_dom_sf"/>
</dbReference>
<feature type="domain" description="PD-(D/E)XK endonuclease-like" evidence="1">
    <location>
        <begin position="22"/>
        <end position="240"/>
    </location>
</feature>
<protein>
    <recommendedName>
        <fullName evidence="1">PD-(D/E)XK endonuclease-like domain-containing protein</fullName>
    </recommendedName>
</protein>
<dbReference type="Pfam" id="PF12705">
    <property type="entry name" value="PDDEXK_1"/>
    <property type="match status" value="1"/>
</dbReference>
<reference evidence="2 3" key="1">
    <citation type="submission" date="2017-09" db="EMBL/GenBank/DDBJ databases">
        <title>Depth-based differentiation of microbial function through sediment-hosted aquifers and enrichment of novel symbionts in the deep terrestrial subsurface.</title>
        <authorList>
            <person name="Probst A.J."/>
            <person name="Ladd B."/>
            <person name="Jarett J.K."/>
            <person name="Geller-Mcgrath D.E."/>
            <person name="Sieber C.M."/>
            <person name="Emerson J.B."/>
            <person name="Anantharaman K."/>
            <person name="Thomas B.C."/>
            <person name="Malmstrom R."/>
            <person name="Stieglmeier M."/>
            <person name="Klingl A."/>
            <person name="Woyke T."/>
            <person name="Ryan C.M."/>
            <person name="Banfield J.F."/>
        </authorList>
    </citation>
    <scope>NUCLEOTIDE SEQUENCE [LARGE SCALE GENOMIC DNA]</scope>
    <source>
        <strain evidence="2">CG22_combo_CG10-13_8_21_14_all_47_15</strain>
    </source>
</reference>
<dbReference type="EMBL" id="PCTL01000004">
    <property type="protein sequence ID" value="PIP73859.1"/>
    <property type="molecule type" value="Genomic_DNA"/>
</dbReference>
<comment type="caution">
    <text evidence="2">The sequence shown here is derived from an EMBL/GenBank/DDBJ whole genome shotgun (WGS) entry which is preliminary data.</text>
</comment>
<evidence type="ECO:0000259" key="1">
    <source>
        <dbReference type="Pfam" id="PF12705"/>
    </source>
</evidence>
<dbReference type="Gene3D" id="3.90.320.10">
    <property type="match status" value="1"/>
</dbReference>
<organism evidence="2 3">
    <name type="scientific">Candidatus Lloydbacteria bacterium CG22_combo_CG10-13_8_21_14_all_47_15</name>
    <dbReference type="NCBI Taxonomy" id="1974635"/>
    <lineage>
        <taxon>Bacteria</taxon>
        <taxon>Candidatus Lloydiibacteriota</taxon>
    </lineage>
</organism>
<accession>A0A2H0CVV9</accession>
<evidence type="ECO:0000313" key="2">
    <source>
        <dbReference type="EMBL" id="PIP73859.1"/>
    </source>
</evidence>
<dbReference type="InterPro" id="IPR038726">
    <property type="entry name" value="PDDEXK_AddAB-type"/>
</dbReference>
<name>A0A2H0CVV9_9BACT</name>
<gene>
    <name evidence="2" type="ORF">COW88_00635</name>
</gene>
<sequence>MPQYKRARNLYIPGGKTPFKISRTKIELFLNCNKCFYLDRRFGVSRPSFPAFTLNSAVDALLKKEFDIHRVKKEAHPLMTEYGIDAVPFQHEKMDEWRENFKGVQYLHEPTNFLVFGAVDDIWVTPEGELMVVDYKATSKDEKPNLDGFWQQAYKRQMEVYQWLLRKNGFRVSNTGYFVYVNGRRDNEAFDGKLEFDVDVIPYTGDDSWIETALAGAKKTLENDIVPEPADECEYCEYRKAARDTQMNAKRFQEQKKNTENKETLF</sequence>
<evidence type="ECO:0000313" key="3">
    <source>
        <dbReference type="Proteomes" id="UP000230638"/>
    </source>
</evidence>